<dbReference type="PANTHER" id="PTHR22911">
    <property type="entry name" value="ACYL-MALONYL CONDENSING ENZYME-RELATED"/>
    <property type="match status" value="1"/>
</dbReference>
<keyword evidence="3 6" id="KW-0812">Transmembrane</keyword>
<evidence type="ECO:0000256" key="5">
    <source>
        <dbReference type="ARBA" id="ARBA00023136"/>
    </source>
</evidence>
<dbReference type="InterPro" id="IPR037185">
    <property type="entry name" value="EmrE-like"/>
</dbReference>
<evidence type="ECO:0000313" key="9">
    <source>
        <dbReference type="Proteomes" id="UP000665026"/>
    </source>
</evidence>
<dbReference type="InterPro" id="IPR000620">
    <property type="entry name" value="EamA_dom"/>
</dbReference>
<dbReference type="Proteomes" id="UP000665026">
    <property type="component" value="Chromosome"/>
</dbReference>
<feature type="transmembrane region" description="Helical" evidence="6">
    <location>
        <begin position="147"/>
        <end position="165"/>
    </location>
</feature>
<evidence type="ECO:0000256" key="1">
    <source>
        <dbReference type="ARBA" id="ARBA00004141"/>
    </source>
</evidence>
<dbReference type="Gene3D" id="1.10.3730.20">
    <property type="match status" value="1"/>
</dbReference>
<gene>
    <name evidence="8" type="ORF">HZ995_05175</name>
</gene>
<sequence length="314" mass="33296">MSDNVKGAVFALCGFAIFAIHDVLVRIVGGSFSPFQMLFFTSLLSFPLLTIVLVQDSTHGTMQPKHPWWVALRSLVMVGASICGFFAFATLPLAQVYAILFMVPLLVTLMSIPLLGEKVGAHRAAAILVGLAGVIVVVQPGSTQLGLGHLAAVLAAFGAALQSVISRKVGNDERPVVMMLFPLLAIFVTMGGSLAFVYEPMALIDIAGMASIAVLGFIATFCLVAAYRKGEAAIVAPMQYSQIIWATIYGSLLFNEQVTTSVLAGSALVITSGLYIVAREAISGTSSNQPVTRTRSRGFAPGSLRVSTLLKWRK</sequence>
<dbReference type="KEGG" id="cact:HZ995_05175"/>
<dbReference type="GO" id="GO:0016020">
    <property type="term" value="C:membrane"/>
    <property type="evidence" value="ECO:0007669"/>
    <property type="project" value="UniProtKB-SubCell"/>
</dbReference>
<evidence type="ECO:0000256" key="6">
    <source>
        <dbReference type="SAM" id="Phobius"/>
    </source>
</evidence>
<feature type="transmembrane region" description="Helical" evidence="6">
    <location>
        <begin position="204"/>
        <end position="227"/>
    </location>
</feature>
<dbReference type="PANTHER" id="PTHR22911:SF6">
    <property type="entry name" value="SOLUTE CARRIER FAMILY 35 MEMBER G1"/>
    <property type="match status" value="1"/>
</dbReference>
<evidence type="ECO:0000313" key="8">
    <source>
        <dbReference type="EMBL" id="QTN36910.1"/>
    </source>
</evidence>
<dbReference type="SUPFAM" id="SSF103481">
    <property type="entry name" value="Multidrug resistance efflux transporter EmrE"/>
    <property type="match status" value="2"/>
</dbReference>
<feature type="transmembrane region" description="Helical" evidence="6">
    <location>
        <begin position="94"/>
        <end position="112"/>
    </location>
</feature>
<feature type="transmembrane region" description="Helical" evidence="6">
    <location>
        <begin position="66"/>
        <end position="88"/>
    </location>
</feature>
<evidence type="ECO:0000259" key="7">
    <source>
        <dbReference type="Pfam" id="PF00892"/>
    </source>
</evidence>
<evidence type="ECO:0000256" key="4">
    <source>
        <dbReference type="ARBA" id="ARBA00022989"/>
    </source>
</evidence>
<dbReference type="EMBL" id="CP060010">
    <property type="protein sequence ID" value="QTN36910.1"/>
    <property type="molecule type" value="Genomic_DNA"/>
</dbReference>
<accession>A0A975I8F6</accession>
<keyword evidence="5 6" id="KW-0472">Membrane</keyword>
<feature type="transmembrane region" description="Helical" evidence="6">
    <location>
        <begin position="7"/>
        <end position="29"/>
    </location>
</feature>
<keyword evidence="4 6" id="KW-1133">Transmembrane helix</keyword>
<feature type="transmembrane region" description="Helical" evidence="6">
    <location>
        <begin position="234"/>
        <end position="252"/>
    </location>
</feature>
<comment type="subcellular location">
    <subcellularLocation>
        <location evidence="1">Membrane</location>
        <topology evidence="1">Multi-pass membrane protein</topology>
    </subcellularLocation>
</comment>
<feature type="domain" description="EamA" evidence="7">
    <location>
        <begin position="6"/>
        <end position="138"/>
    </location>
</feature>
<feature type="transmembrane region" description="Helical" evidence="6">
    <location>
        <begin position="124"/>
        <end position="141"/>
    </location>
</feature>
<dbReference type="RefSeq" id="WP_209357606.1">
    <property type="nucleotide sequence ID" value="NZ_CP060010.1"/>
</dbReference>
<feature type="transmembrane region" description="Helical" evidence="6">
    <location>
        <begin position="35"/>
        <end position="54"/>
    </location>
</feature>
<organism evidence="8 9">
    <name type="scientific">Cognatishimia activa</name>
    <dbReference type="NCBI Taxonomy" id="1715691"/>
    <lineage>
        <taxon>Bacteria</taxon>
        <taxon>Pseudomonadati</taxon>
        <taxon>Pseudomonadota</taxon>
        <taxon>Alphaproteobacteria</taxon>
        <taxon>Rhodobacterales</taxon>
        <taxon>Paracoccaceae</taxon>
        <taxon>Cognatishimia</taxon>
    </lineage>
</organism>
<protein>
    <submittedName>
        <fullName evidence="8">DMT family transporter</fullName>
    </submittedName>
</protein>
<dbReference type="AlphaFoldDB" id="A0A975I8F6"/>
<feature type="domain" description="EamA" evidence="7">
    <location>
        <begin position="147"/>
        <end position="275"/>
    </location>
</feature>
<comment type="similarity">
    <text evidence="2">Belongs to the drug/metabolite transporter (DMT) superfamily. 10 TMS drug/metabolite exporter (DME) (TC 2.A.7.3) family.</text>
</comment>
<feature type="transmembrane region" description="Helical" evidence="6">
    <location>
        <begin position="177"/>
        <end position="198"/>
    </location>
</feature>
<evidence type="ECO:0000256" key="3">
    <source>
        <dbReference type="ARBA" id="ARBA00022692"/>
    </source>
</evidence>
<feature type="transmembrane region" description="Helical" evidence="6">
    <location>
        <begin position="258"/>
        <end position="278"/>
    </location>
</feature>
<dbReference type="Pfam" id="PF00892">
    <property type="entry name" value="EamA"/>
    <property type="match status" value="2"/>
</dbReference>
<reference evidence="8" key="1">
    <citation type="submission" date="2020-07" db="EMBL/GenBank/DDBJ databases">
        <title>Genome sequences of bacteria associated with the marine, planktonic diatom Thalassiosira profunda strain ECT2AJA-044.</title>
        <authorList>
            <person name="Gargas C.B."/>
            <person name="Roberts W.R."/>
            <person name="Alverson A.J."/>
        </authorList>
    </citation>
    <scope>NUCLEOTIDE SEQUENCE</scope>
    <source>
        <strain evidence="8">ECT2AJA-044</strain>
    </source>
</reference>
<evidence type="ECO:0000256" key="2">
    <source>
        <dbReference type="ARBA" id="ARBA00009853"/>
    </source>
</evidence>
<name>A0A975I8F6_9RHOB</name>
<proteinExistence type="inferred from homology"/>